<proteinExistence type="predicted"/>
<dbReference type="Gene3D" id="3.40.50.10190">
    <property type="entry name" value="BRCT domain"/>
    <property type="match status" value="1"/>
</dbReference>
<evidence type="ECO:0000313" key="1">
    <source>
        <dbReference type="EMBL" id="CAF1619436.1"/>
    </source>
</evidence>
<protein>
    <recommendedName>
        <fullName evidence="4">BRCT domain-containing protein</fullName>
    </recommendedName>
</protein>
<sequence length="110" mass="12964">MKSSLFGKTFVLELGPDIRFKEKNLLIKYLREQNANISYTLTARTDYVLVKNDIDTYKTRRARQLGILLLNVEYIYEYQRHPDKIIDPNLYLITSAENKENFKSGKISLE</sequence>
<gene>
    <name evidence="1" type="ORF">GPM918_LOCUS43640</name>
    <name evidence="2" type="ORF">SRO942_LOCUS45184</name>
</gene>
<dbReference type="Proteomes" id="UP000681722">
    <property type="component" value="Unassembled WGS sequence"/>
</dbReference>
<feature type="non-terminal residue" evidence="1">
    <location>
        <position position="1"/>
    </location>
</feature>
<dbReference type="InterPro" id="IPR036420">
    <property type="entry name" value="BRCT_dom_sf"/>
</dbReference>
<evidence type="ECO:0000313" key="3">
    <source>
        <dbReference type="Proteomes" id="UP000663829"/>
    </source>
</evidence>
<dbReference type="AlphaFoldDB" id="A0A816C370"/>
<dbReference type="EMBL" id="CAJOBC010107334">
    <property type="protein sequence ID" value="CAF4508336.1"/>
    <property type="molecule type" value="Genomic_DNA"/>
</dbReference>
<dbReference type="SUPFAM" id="SSF52113">
    <property type="entry name" value="BRCT domain"/>
    <property type="match status" value="1"/>
</dbReference>
<name>A0A816C370_9BILA</name>
<dbReference type="OrthoDB" id="10151201at2759"/>
<reference evidence="1" key="1">
    <citation type="submission" date="2021-02" db="EMBL/GenBank/DDBJ databases">
        <authorList>
            <person name="Nowell W R."/>
        </authorList>
    </citation>
    <scope>NUCLEOTIDE SEQUENCE</scope>
</reference>
<organism evidence="1 3">
    <name type="scientific">Didymodactylos carnosus</name>
    <dbReference type="NCBI Taxonomy" id="1234261"/>
    <lineage>
        <taxon>Eukaryota</taxon>
        <taxon>Metazoa</taxon>
        <taxon>Spiralia</taxon>
        <taxon>Gnathifera</taxon>
        <taxon>Rotifera</taxon>
        <taxon>Eurotatoria</taxon>
        <taxon>Bdelloidea</taxon>
        <taxon>Philodinida</taxon>
        <taxon>Philodinidae</taxon>
        <taxon>Didymodactylos</taxon>
    </lineage>
</organism>
<comment type="caution">
    <text evidence="1">The sequence shown here is derived from an EMBL/GenBank/DDBJ whole genome shotgun (WGS) entry which is preliminary data.</text>
</comment>
<evidence type="ECO:0000313" key="2">
    <source>
        <dbReference type="EMBL" id="CAF4508336.1"/>
    </source>
</evidence>
<accession>A0A816C370</accession>
<dbReference type="Proteomes" id="UP000663829">
    <property type="component" value="Unassembled WGS sequence"/>
</dbReference>
<dbReference type="EMBL" id="CAJNOQ010040251">
    <property type="protein sequence ID" value="CAF1619436.1"/>
    <property type="molecule type" value="Genomic_DNA"/>
</dbReference>
<keyword evidence="3" id="KW-1185">Reference proteome</keyword>
<evidence type="ECO:0008006" key="4">
    <source>
        <dbReference type="Google" id="ProtNLM"/>
    </source>
</evidence>